<evidence type="ECO:0000313" key="2">
    <source>
        <dbReference type="Proteomes" id="UP001162992"/>
    </source>
</evidence>
<accession>A0ACC2C3F2</accession>
<gene>
    <name evidence="1" type="ORF">O6H91_12G071200</name>
</gene>
<sequence>MRTTLMTVLCLLLCLCILQSPDETLYLFHLLRAKASCRMLITVGDHPKMRMEDLTASMDIARCYKHAYRRLLRSDSRHMSKDENSPSAQSTKFTPLPKKEAMGKTQRDAEFRSVPSSPNHIQNR</sequence>
<proteinExistence type="predicted"/>
<keyword evidence="2" id="KW-1185">Reference proteome</keyword>
<comment type="caution">
    <text evidence="1">The sequence shown here is derived from an EMBL/GenBank/DDBJ whole genome shotgun (WGS) entry which is preliminary data.</text>
</comment>
<dbReference type="Proteomes" id="UP001162992">
    <property type="component" value="Chromosome 12"/>
</dbReference>
<evidence type="ECO:0000313" key="1">
    <source>
        <dbReference type="EMBL" id="KAJ7536480.1"/>
    </source>
</evidence>
<reference evidence="2" key="1">
    <citation type="journal article" date="2024" name="Proc. Natl. Acad. Sci. U.S.A.">
        <title>Extraordinary preservation of gene collinearity over three hundred million years revealed in homosporous lycophytes.</title>
        <authorList>
            <person name="Li C."/>
            <person name="Wickell D."/>
            <person name="Kuo L.Y."/>
            <person name="Chen X."/>
            <person name="Nie B."/>
            <person name="Liao X."/>
            <person name="Peng D."/>
            <person name="Ji J."/>
            <person name="Jenkins J."/>
            <person name="Williams M."/>
            <person name="Shu S."/>
            <person name="Plott C."/>
            <person name="Barry K."/>
            <person name="Rajasekar S."/>
            <person name="Grimwood J."/>
            <person name="Han X."/>
            <person name="Sun S."/>
            <person name="Hou Z."/>
            <person name="He W."/>
            <person name="Dai G."/>
            <person name="Sun C."/>
            <person name="Schmutz J."/>
            <person name="Leebens-Mack J.H."/>
            <person name="Li F.W."/>
            <person name="Wang L."/>
        </authorList>
    </citation>
    <scope>NUCLEOTIDE SEQUENCE [LARGE SCALE GENOMIC DNA]</scope>
    <source>
        <strain evidence="2">cv. PW_Plant_1</strain>
    </source>
</reference>
<name>A0ACC2C3F2_DIPCM</name>
<organism evidence="1 2">
    <name type="scientific">Diphasiastrum complanatum</name>
    <name type="common">Issler's clubmoss</name>
    <name type="synonym">Lycopodium complanatum</name>
    <dbReference type="NCBI Taxonomy" id="34168"/>
    <lineage>
        <taxon>Eukaryota</taxon>
        <taxon>Viridiplantae</taxon>
        <taxon>Streptophyta</taxon>
        <taxon>Embryophyta</taxon>
        <taxon>Tracheophyta</taxon>
        <taxon>Lycopodiopsida</taxon>
        <taxon>Lycopodiales</taxon>
        <taxon>Lycopodiaceae</taxon>
        <taxon>Lycopodioideae</taxon>
        <taxon>Diphasiastrum</taxon>
    </lineage>
</organism>
<dbReference type="EMBL" id="CM055103">
    <property type="protein sequence ID" value="KAJ7536480.1"/>
    <property type="molecule type" value="Genomic_DNA"/>
</dbReference>
<protein>
    <submittedName>
        <fullName evidence="1">Uncharacterized protein</fullName>
    </submittedName>
</protein>